<dbReference type="EMBL" id="LR130759">
    <property type="protein sequence ID" value="VDM89491.1"/>
    <property type="molecule type" value="Genomic_DNA"/>
</dbReference>
<dbReference type="OrthoDB" id="3218408at2"/>
<accession>A0A3S4BGV5</accession>
<dbReference type="KEGG" id="mbai:MB901379_03068"/>
<protein>
    <submittedName>
        <fullName evidence="6">Bacterial regulatory proteins, tetR family</fullName>
    </submittedName>
</protein>
<keyword evidence="1" id="KW-0805">Transcription regulation</keyword>
<gene>
    <name evidence="6" type="ORF">MB901379_03068</name>
</gene>
<evidence type="ECO:0000256" key="4">
    <source>
        <dbReference type="PROSITE-ProRule" id="PRU00335"/>
    </source>
</evidence>
<evidence type="ECO:0000256" key="2">
    <source>
        <dbReference type="ARBA" id="ARBA00023125"/>
    </source>
</evidence>
<dbReference type="Pfam" id="PF00440">
    <property type="entry name" value="TetR_N"/>
    <property type="match status" value="1"/>
</dbReference>
<sequence>MVTRRRSGNGRLTVDDWVQAGFEILAAEGLTALKLDQLCARLGVTKGSFYWHFEDMEGYRRTLVTSWAQLHDSDRQQVDRMRELPPQQRLAAMMALLVRPRLYKLERAMREWARSDESVEAAVMKADRQMLKATRQAFCDYGFDNDEAERRATTAFATGIGLLHMSVSELKSVFGAELKKQSVSQRNWFVDFLLRP</sequence>
<dbReference type="InterPro" id="IPR009057">
    <property type="entry name" value="Homeodomain-like_sf"/>
</dbReference>
<dbReference type="PROSITE" id="PS50977">
    <property type="entry name" value="HTH_TETR_2"/>
    <property type="match status" value="1"/>
</dbReference>
<feature type="domain" description="HTH tetR-type" evidence="5">
    <location>
        <begin position="11"/>
        <end position="71"/>
    </location>
</feature>
<proteinExistence type="predicted"/>
<keyword evidence="2 4" id="KW-0238">DNA-binding</keyword>
<feature type="DNA-binding region" description="H-T-H motif" evidence="4">
    <location>
        <begin position="34"/>
        <end position="53"/>
    </location>
</feature>
<evidence type="ECO:0000313" key="6">
    <source>
        <dbReference type="EMBL" id="VDM89491.1"/>
    </source>
</evidence>
<keyword evidence="7" id="KW-1185">Reference proteome</keyword>
<dbReference type="InterPro" id="IPR001647">
    <property type="entry name" value="HTH_TetR"/>
</dbReference>
<dbReference type="Gene3D" id="1.10.357.10">
    <property type="entry name" value="Tetracycline Repressor, domain 2"/>
    <property type="match status" value="1"/>
</dbReference>
<organism evidence="6 7">
    <name type="scientific">Mycobacterium basiliense</name>
    <dbReference type="NCBI Taxonomy" id="2094119"/>
    <lineage>
        <taxon>Bacteria</taxon>
        <taxon>Bacillati</taxon>
        <taxon>Actinomycetota</taxon>
        <taxon>Actinomycetes</taxon>
        <taxon>Mycobacteriales</taxon>
        <taxon>Mycobacteriaceae</taxon>
        <taxon>Mycobacterium</taxon>
    </lineage>
</organism>
<dbReference type="GO" id="GO:0000976">
    <property type="term" value="F:transcription cis-regulatory region binding"/>
    <property type="evidence" value="ECO:0007669"/>
    <property type="project" value="TreeGrafter"/>
</dbReference>
<dbReference type="InterPro" id="IPR050109">
    <property type="entry name" value="HTH-type_TetR-like_transc_reg"/>
</dbReference>
<dbReference type="PANTHER" id="PTHR30055:SF234">
    <property type="entry name" value="HTH-TYPE TRANSCRIPTIONAL REGULATOR BETI"/>
    <property type="match status" value="1"/>
</dbReference>
<name>A0A3S4BGV5_9MYCO</name>
<evidence type="ECO:0000259" key="5">
    <source>
        <dbReference type="PROSITE" id="PS50977"/>
    </source>
</evidence>
<dbReference type="Proteomes" id="UP000269998">
    <property type="component" value="Chromosome"/>
</dbReference>
<dbReference type="SUPFAM" id="SSF46689">
    <property type="entry name" value="Homeodomain-like"/>
    <property type="match status" value="1"/>
</dbReference>
<dbReference type="AlphaFoldDB" id="A0A3S4BGV5"/>
<evidence type="ECO:0000256" key="1">
    <source>
        <dbReference type="ARBA" id="ARBA00023015"/>
    </source>
</evidence>
<dbReference type="PANTHER" id="PTHR30055">
    <property type="entry name" value="HTH-TYPE TRANSCRIPTIONAL REGULATOR RUTR"/>
    <property type="match status" value="1"/>
</dbReference>
<dbReference type="RefSeq" id="WP_158017352.1">
    <property type="nucleotide sequence ID" value="NZ_CBCSKE010000002.1"/>
</dbReference>
<evidence type="ECO:0000256" key="3">
    <source>
        <dbReference type="ARBA" id="ARBA00023163"/>
    </source>
</evidence>
<reference evidence="7" key="1">
    <citation type="submission" date="2018-02" db="EMBL/GenBank/DDBJ databases">
        <authorList>
            <person name="Seth-Smith MB H."/>
            <person name="Seth-Smith H."/>
        </authorList>
    </citation>
    <scope>NUCLEOTIDE SEQUENCE [LARGE SCALE GENOMIC DNA]</scope>
</reference>
<evidence type="ECO:0000313" key="7">
    <source>
        <dbReference type="Proteomes" id="UP000269998"/>
    </source>
</evidence>
<dbReference type="GO" id="GO:0003700">
    <property type="term" value="F:DNA-binding transcription factor activity"/>
    <property type="evidence" value="ECO:0007669"/>
    <property type="project" value="TreeGrafter"/>
</dbReference>
<keyword evidence="3" id="KW-0804">Transcription</keyword>